<evidence type="ECO:0000256" key="1">
    <source>
        <dbReference type="SAM" id="MobiDB-lite"/>
    </source>
</evidence>
<feature type="compositionally biased region" description="Low complexity" evidence="1">
    <location>
        <begin position="13"/>
        <end position="22"/>
    </location>
</feature>
<accession>A0A4C1UA95</accession>
<dbReference type="Proteomes" id="UP000299102">
    <property type="component" value="Unassembled WGS sequence"/>
</dbReference>
<proteinExistence type="predicted"/>
<name>A0A4C1UA95_EUMVA</name>
<comment type="caution">
    <text evidence="2">The sequence shown here is derived from an EMBL/GenBank/DDBJ whole genome shotgun (WGS) entry which is preliminary data.</text>
</comment>
<dbReference type="EMBL" id="BGZK01000146">
    <property type="protein sequence ID" value="GBP22987.1"/>
    <property type="molecule type" value="Genomic_DNA"/>
</dbReference>
<dbReference type="OrthoDB" id="7420194at2759"/>
<gene>
    <name evidence="2" type="ORF">EVAR_15661_1</name>
</gene>
<protein>
    <submittedName>
        <fullName evidence="2">Uncharacterized protein</fullName>
    </submittedName>
</protein>
<evidence type="ECO:0000313" key="2">
    <source>
        <dbReference type="EMBL" id="GBP22987.1"/>
    </source>
</evidence>
<evidence type="ECO:0000313" key="3">
    <source>
        <dbReference type="Proteomes" id="UP000299102"/>
    </source>
</evidence>
<sequence length="184" mass="20435">MSSSKGKVKVRESASSMKLSSSAPIARPKATRSLLSQIIANTSAISRQPLFLLEPTHPKSLDGTTNKVPVEMTEGSPNMSVEAETRIKTWVQADSTLTPTVYDNDFRTIFRGKMNIVHMEAYNMRSDLVAFDEEQAERMEGSKYITPSYDPIVITDRYTSVALKKKILEMGKPSLSDLKFPAVT</sequence>
<keyword evidence="3" id="KW-1185">Reference proteome</keyword>
<feature type="region of interest" description="Disordered" evidence="1">
    <location>
        <begin position="1"/>
        <end position="26"/>
    </location>
</feature>
<organism evidence="2 3">
    <name type="scientific">Eumeta variegata</name>
    <name type="common">Bagworm moth</name>
    <name type="synonym">Eumeta japonica</name>
    <dbReference type="NCBI Taxonomy" id="151549"/>
    <lineage>
        <taxon>Eukaryota</taxon>
        <taxon>Metazoa</taxon>
        <taxon>Ecdysozoa</taxon>
        <taxon>Arthropoda</taxon>
        <taxon>Hexapoda</taxon>
        <taxon>Insecta</taxon>
        <taxon>Pterygota</taxon>
        <taxon>Neoptera</taxon>
        <taxon>Endopterygota</taxon>
        <taxon>Lepidoptera</taxon>
        <taxon>Glossata</taxon>
        <taxon>Ditrysia</taxon>
        <taxon>Tineoidea</taxon>
        <taxon>Psychidae</taxon>
        <taxon>Oiketicinae</taxon>
        <taxon>Eumeta</taxon>
    </lineage>
</organism>
<reference evidence="2 3" key="1">
    <citation type="journal article" date="2019" name="Commun. Biol.">
        <title>The bagworm genome reveals a unique fibroin gene that provides high tensile strength.</title>
        <authorList>
            <person name="Kono N."/>
            <person name="Nakamura H."/>
            <person name="Ohtoshi R."/>
            <person name="Tomita M."/>
            <person name="Numata K."/>
            <person name="Arakawa K."/>
        </authorList>
    </citation>
    <scope>NUCLEOTIDE SEQUENCE [LARGE SCALE GENOMIC DNA]</scope>
</reference>
<dbReference type="AlphaFoldDB" id="A0A4C1UA95"/>